<reference evidence="1 2" key="1">
    <citation type="journal article" date="2021" name="Plant Biotechnol. J.">
        <title>Multi-omics assisted identification of the key and species-specific regulatory components of drought-tolerant mechanisms in Gossypium stocksii.</title>
        <authorList>
            <person name="Yu D."/>
            <person name="Ke L."/>
            <person name="Zhang D."/>
            <person name="Wu Y."/>
            <person name="Sun Y."/>
            <person name="Mei J."/>
            <person name="Sun J."/>
            <person name="Sun Y."/>
        </authorList>
    </citation>
    <scope>NUCLEOTIDE SEQUENCE [LARGE SCALE GENOMIC DNA]</scope>
    <source>
        <strain evidence="2">cv. E1</strain>
        <tissue evidence="1">Leaf</tissue>
    </source>
</reference>
<name>A0A9D3ZYA2_9ROSI</name>
<dbReference type="EMBL" id="JAIQCV010000008">
    <property type="protein sequence ID" value="KAH1073579.1"/>
    <property type="molecule type" value="Genomic_DNA"/>
</dbReference>
<dbReference type="Proteomes" id="UP000828251">
    <property type="component" value="Unassembled WGS sequence"/>
</dbReference>
<gene>
    <name evidence="1" type="ORF">J1N35_025907</name>
</gene>
<comment type="caution">
    <text evidence="1">The sequence shown here is derived from an EMBL/GenBank/DDBJ whole genome shotgun (WGS) entry which is preliminary data.</text>
</comment>
<evidence type="ECO:0000313" key="1">
    <source>
        <dbReference type="EMBL" id="KAH1073579.1"/>
    </source>
</evidence>
<protein>
    <submittedName>
        <fullName evidence="1">Uncharacterized protein</fullName>
    </submittedName>
</protein>
<feature type="non-terminal residue" evidence="1">
    <location>
        <position position="1"/>
    </location>
</feature>
<sequence length="80" mass="8832">CVVISILQGFLTNKLLMSKDLEKVASSNQFEEGAPKFKWRKVSAVRDFPPGCESDGLSRQIAVDRSSQGKLWSISRLSGC</sequence>
<organism evidence="1 2">
    <name type="scientific">Gossypium stocksii</name>
    <dbReference type="NCBI Taxonomy" id="47602"/>
    <lineage>
        <taxon>Eukaryota</taxon>
        <taxon>Viridiplantae</taxon>
        <taxon>Streptophyta</taxon>
        <taxon>Embryophyta</taxon>
        <taxon>Tracheophyta</taxon>
        <taxon>Spermatophyta</taxon>
        <taxon>Magnoliopsida</taxon>
        <taxon>eudicotyledons</taxon>
        <taxon>Gunneridae</taxon>
        <taxon>Pentapetalae</taxon>
        <taxon>rosids</taxon>
        <taxon>malvids</taxon>
        <taxon>Malvales</taxon>
        <taxon>Malvaceae</taxon>
        <taxon>Malvoideae</taxon>
        <taxon>Gossypium</taxon>
    </lineage>
</organism>
<accession>A0A9D3ZYA2</accession>
<proteinExistence type="predicted"/>
<dbReference type="AlphaFoldDB" id="A0A9D3ZYA2"/>
<evidence type="ECO:0000313" key="2">
    <source>
        <dbReference type="Proteomes" id="UP000828251"/>
    </source>
</evidence>
<keyword evidence="2" id="KW-1185">Reference proteome</keyword>